<evidence type="ECO:0000256" key="4">
    <source>
        <dbReference type="ARBA" id="ARBA00022643"/>
    </source>
</evidence>
<keyword evidence="4 14" id="KW-0288">FMN</keyword>
<keyword evidence="8 14" id="KW-0418">Kinase</keyword>
<dbReference type="Gene3D" id="2.40.30.30">
    <property type="entry name" value="Riboflavin kinase-like"/>
    <property type="match status" value="1"/>
</dbReference>
<evidence type="ECO:0000256" key="9">
    <source>
        <dbReference type="ARBA" id="ARBA00022827"/>
    </source>
</evidence>
<dbReference type="HOGENOM" id="CLU_048437_0_1_0"/>
<dbReference type="InterPro" id="IPR015865">
    <property type="entry name" value="Riboflavin_kinase_bac/euk"/>
</dbReference>
<reference evidence="16 17" key="2">
    <citation type="journal article" date="2011" name="J. Bacteriol.">
        <title>Genome Sequence of Kosmotoga olearia Strain TBF 19.5.1, a Thermophilic Bacterium with a Wide Growth Temperature Range, Isolated from the Troll B Oil Platform in the North Sea.</title>
        <authorList>
            <person name="Swithers K.S."/>
            <person name="Dipippo J.L."/>
            <person name="Bruce D.C."/>
            <person name="Detter C."/>
            <person name="Tapia R."/>
            <person name="Han S."/>
            <person name="Goodwin L.A."/>
            <person name="Han J."/>
            <person name="Woyke T."/>
            <person name="Pitluck S."/>
            <person name="Pennacchio L."/>
            <person name="Nolan M."/>
            <person name="Mikhailova N."/>
            <person name="Land M.L."/>
            <person name="Nesbo C.L."/>
            <person name="Gogarten J.P."/>
            <person name="Noll K.M."/>
        </authorList>
    </citation>
    <scope>NUCLEOTIDE SEQUENCE [LARGE SCALE GENOMIC DNA]</scope>
    <source>
        <strain evidence="17">ATCC BAA-1733 / DSM 21960 / TBF 19.5.1</strain>
    </source>
</reference>
<comment type="pathway">
    <text evidence="1 14">Cofactor biosynthesis; FAD biosynthesis; FAD from FMN: step 1/1.</text>
</comment>
<dbReference type="SMART" id="SM00904">
    <property type="entry name" value="Flavokinase"/>
    <property type="match status" value="1"/>
</dbReference>
<dbReference type="GO" id="GO:0005524">
    <property type="term" value="F:ATP binding"/>
    <property type="evidence" value="ECO:0007669"/>
    <property type="project" value="UniProtKB-UniRule"/>
</dbReference>
<keyword evidence="10 14" id="KW-0067">ATP-binding</keyword>
<dbReference type="GO" id="GO:0009398">
    <property type="term" value="P:FMN biosynthetic process"/>
    <property type="evidence" value="ECO:0007669"/>
    <property type="project" value="UniProtKB-UniRule"/>
</dbReference>
<proteinExistence type="inferred from homology"/>
<keyword evidence="3 14" id="KW-0285">Flavoprotein</keyword>
<dbReference type="SUPFAM" id="SSF82114">
    <property type="entry name" value="Riboflavin kinase-like"/>
    <property type="match status" value="1"/>
</dbReference>
<keyword evidence="11" id="KW-0511">Multifunctional enzyme</keyword>
<evidence type="ECO:0000256" key="5">
    <source>
        <dbReference type="ARBA" id="ARBA00022679"/>
    </source>
</evidence>
<feature type="domain" description="Riboflavin kinase" evidence="15">
    <location>
        <begin position="166"/>
        <end position="292"/>
    </location>
</feature>
<reference evidence="16 17" key="1">
    <citation type="submission" date="2009-06" db="EMBL/GenBank/DDBJ databases">
        <title>Complete sequence of Thermotogales bacterium TBF 19.5.1.</title>
        <authorList>
            <consortium name="US DOE Joint Genome Institute"/>
            <person name="Lucas S."/>
            <person name="Copeland A."/>
            <person name="Lapidus A."/>
            <person name="Glavina del Rio T."/>
            <person name="Tice H."/>
            <person name="Bruce D."/>
            <person name="Goodwin L."/>
            <person name="Pitluck S."/>
            <person name="Chertkov O."/>
            <person name="Brettin T."/>
            <person name="Detter J.C."/>
            <person name="Han C."/>
            <person name="Schmutz J."/>
            <person name="Larimer F."/>
            <person name="Land M."/>
            <person name="Hauser L."/>
            <person name="Kyrpides N."/>
            <person name="Ovchinnikova G."/>
            <person name="Noll K."/>
        </authorList>
    </citation>
    <scope>NUCLEOTIDE SEQUENCE [LARGE SCALE GENOMIC DNA]</scope>
    <source>
        <strain evidence="17">ATCC BAA-1733 / DSM 21960 / TBF 19.5.1</strain>
    </source>
</reference>
<protein>
    <recommendedName>
        <fullName evidence="14">Riboflavin biosynthesis protein</fullName>
    </recommendedName>
    <domain>
        <recommendedName>
            <fullName evidence="14">Riboflavin kinase</fullName>
            <ecNumber evidence="14">2.7.1.26</ecNumber>
        </recommendedName>
        <alternativeName>
            <fullName evidence="14">Flavokinase</fullName>
        </alternativeName>
    </domain>
    <domain>
        <recommendedName>
            <fullName evidence="14">FMN adenylyltransferase</fullName>
            <ecNumber evidence="14">2.7.7.2</ecNumber>
        </recommendedName>
        <alternativeName>
            <fullName evidence="14">FAD pyrophosphorylase</fullName>
        </alternativeName>
        <alternativeName>
            <fullName evidence="14">FAD synthase</fullName>
        </alternativeName>
    </domain>
</protein>
<dbReference type="PANTHER" id="PTHR22749:SF6">
    <property type="entry name" value="RIBOFLAVIN KINASE"/>
    <property type="match status" value="1"/>
</dbReference>
<dbReference type="RefSeq" id="WP_015869419.1">
    <property type="nucleotide sequence ID" value="NC_012785.1"/>
</dbReference>
<evidence type="ECO:0000256" key="1">
    <source>
        <dbReference type="ARBA" id="ARBA00004726"/>
    </source>
</evidence>
<organism evidence="16 17">
    <name type="scientific">Kosmotoga olearia (strain ATCC BAA-1733 / DSM 21960 / TBF 19.5.1)</name>
    <dbReference type="NCBI Taxonomy" id="521045"/>
    <lineage>
        <taxon>Bacteria</taxon>
        <taxon>Thermotogati</taxon>
        <taxon>Thermotogota</taxon>
        <taxon>Thermotogae</taxon>
        <taxon>Kosmotogales</taxon>
        <taxon>Kosmotogaceae</taxon>
        <taxon>Kosmotoga</taxon>
    </lineage>
</organism>
<evidence type="ECO:0000256" key="13">
    <source>
        <dbReference type="ARBA" id="ARBA00049494"/>
    </source>
</evidence>
<comment type="catalytic activity">
    <reaction evidence="13 14">
        <text>FMN + ATP + H(+) = FAD + diphosphate</text>
        <dbReference type="Rhea" id="RHEA:17237"/>
        <dbReference type="ChEBI" id="CHEBI:15378"/>
        <dbReference type="ChEBI" id="CHEBI:30616"/>
        <dbReference type="ChEBI" id="CHEBI:33019"/>
        <dbReference type="ChEBI" id="CHEBI:57692"/>
        <dbReference type="ChEBI" id="CHEBI:58210"/>
        <dbReference type="EC" id="2.7.7.2"/>
    </reaction>
</comment>
<evidence type="ECO:0000313" key="16">
    <source>
        <dbReference type="EMBL" id="ACR80778.1"/>
    </source>
</evidence>
<dbReference type="NCBIfam" id="TIGR00083">
    <property type="entry name" value="ribF"/>
    <property type="match status" value="1"/>
</dbReference>
<comment type="similarity">
    <text evidence="14">Belongs to the ribF family.</text>
</comment>
<comment type="pathway">
    <text evidence="2 14">Cofactor biosynthesis; FMN biosynthesis; FMN from riboflavin (ATP route): step 1/1.</text>
</comment>
<dbReference type="InterPro" id="IPR023468">
    <property type="entry name" value="Riboflavin_kinase"/>
</dbReference>
<dbReference type="eggNOG" id="COG0196">
    <property type="taxonomic scope" value="Bacteria"/>
</dbReference>
<dbReference type="InterPro" id="IPR014729">
    <property type="entry name" value="Rossmann-like_a/b/a_fold"/>
</dbReference>
<evidence type="ECO:0000256" key="12">
    <source>
        <dbReference type="ARBA" id="ARBA00047880"/>
    </source>
</evidence>
<evidence type="ECO:0000256" key="7">
    <source>
        <dbReference type="ARBA" id="ARBA00022741"/>
    </source>
</evidence>
<dbReference type="Pfam" id="PF01687">
    <property type="entry name" value="Flavokinase"/>
    <property type="match status" value="1"/>
</dbReference>
<dbReference type="Gene3D" id="3.40.50.620">
    <property type="entry name" value="HUPs"/>
    <property type="match status" value="1"/>
</dbReference>
<dbReference type="InterPro" id="IPR002606">
    <property type="entry name" value="Riboflavin_kinase_bac"/>
</dbReference>
<dbReference type="AlphaFoldDB" id="C5CI76"/>
<dbReference type="GO" id="GO:0003919">
    <property type="term" value="F:FMN adenylyltransferase activity"/>
    <property type="evidence" value="ECO:0007669"/>
    <property type="project" value="UniProtKB-UniRule"/>
</dbReference>
<comment type="catalytic activity">
    <reaction evidence="12 14">
        <text>riboflavin + ATP = FMN + ADP + H(+)</text>
        <dbReference type="Rhea" id="RHEA:14357"/>
        <dbReference type="ChEBI" id="CHEBI:15378"/>
        <dbReference type="ChEBI" id="CHEBI:30616"/>
        <dbReference type="ChEBI" id="CHEBI:57986"/>
        <dbReference type="ChEBI" id="CHEBI:58210"/>
        <dbReference type="ChEBI" id="CHEBI:456216"/>
        <dbReference type="EC" id="2.7.1.26"/>
    </reaction>
</comment>
<evidence type="ECO:0000256" key="11">
    <source>
        <dbReference type="ARBA" id="ARBA00023268"/>
    </source>
</evidence>
<dbReference type="GO" id="GO:0008531">
    <property type="term" value="F:riboflavin kinase activity"/>
    <property type="evidence" value="ECO:0007669"/>
    <property type="project" value="UniProtKB-UniRule"/>
</dbReference>
<dbReference type="CDD" id="cd02064">
    <property type="entry name" value="FAD_synthetase_N"/>
    <property type="match status" value="1"/>
</dbReference>
<dbReference type="GO" id="GO:0009231">
    <property type="term" value="P:riboflavin biosynthetic process"/>
    <property type="evidence" value="ECO:0007669"/>
    <property type="project" value="InterPro"/>
</dbReference>
<evidence type="ECO:0000256" key="2">
    <source>
        <dbReference type="ARBA" id="ARBA00005201"/>
    </source>
</evidence>
<keyword evidence="9 14" id="KW-0274">FAD</keyword>
<evidence type="ECO:0000256" key="10">
    <source>
        <dbReference type="ARBA" id="ARBA00022840"/>
    </source>
</evidence>
<evidence type="ECO:0000259" key="15">
    <source>
        <dbReference type="SMART" id="SM00904"/>
    </source>
</evidence>
<evidence type="ECO:0000313" key="17">
    <source>
        <dbReference type="Proteomes" id="UP000002382"/>
    </source>
</evidence>
<keyword evidence="5 14" id="KW-0808">Transferase</keyword>
<keyword evidence="6 14" id="KW-0548">Nucleotidyltransferase</keyword>
<name>C5CI76_KOSOT</name>
<dbReference type="GO" id="GO:0006747">
    <property type="term" value="P:FAD biosynthetic process"/>
    <property type="evidence" value="ECO:0007669"/>
    <property type="project" value="UniProtKB-UniRule"/>
</dbReference>
<dbReference type="Proteomes" id="UP000002382">
    <property type="component" value="Chromosome"/>
</dbReference>
<dbReference type="EMBL" id="CP001634">
    <property type="protein sequence ID" value="ACR80778.1"/>
    <property type="molecule type" value="Genomic_DNA"/>
</dbReference>
<dbReference type="InterPro" id="IPR023465">
    <property type="entry name" value="Riboflavin_kinase_dom_sf"/>
</dbReference>
<keyword evidence="17" id="KW-1185">Reference proteome</keyword>
<dbReference type="PIRSF" id="PIRSF004491">
    <property type="entry name" value="FAD_Synth"/>
    <property type="match status" value="1"/>
</dbReference>
<evidence type="ECO:0000256" key="8">
    <source>
        <dbReference type="ARBA" id="ARBA00022777"/>
    </source>
</evidence>
<dbReference type="PANTHER" id="PTHR22749">
    <property type="entry name" value="RIBOFLAVIN KINASE/FMN ADENYLYLTRANSFERASE"/>
    <property type="match status" value="1"/>
</dbReference>
<dbReference type="Pfam" id="PF06574">
    <property type="entry name" value="FAD_syn"/>
    <property type="match status" value="1"/>
</dbReference>
<dbReference type="InterPro" id="IPR015864">
    <property type="entry name" value="FAD_synthase"/>
</dbReference>
<keyword evidence="7 14" id="KW-0547">Nucleotide-binding</keyword>
<evidence type="ECO:0000256" key="3">
    <source>
        <dbReference type="ARBA" id="ARBA00022630"/>
    </source>
</evidence>
<evidence type="ECO:0000256" key="6">
    <source>
        <dbReference type="ARBA" id="ARBA00022695"/>
    </source>
</evidence>
<gene>
    <name evidence="16" type="ordered locus">Kole_2101</name>
</gene>
<dbReference type="SUPFAM" id="SSF52374">
    <property type="entry name" value="Nucleotidylyl transferase"/>
    <property type="match status" value="1"/>
</dbReference>
<evidence type="ECO:0000256" key="14">
    <source>
        <dbReference type="PIRNR" id="PIRNR004491"/>
    </source>
</evidence>
<dbReference type="UniPathway" id="UPA00277">
    <property type="reaction ID" value="UER00407"/>
</dbReference>
<dbReference type="STRING" id="521045.Kole_2101"/>
<dbReference type="UniPathway" id="UPA00276">
    <property type="reaction ID" value="UER00406"/>
</dbReference>
<dbReference type="EC" id="2.7.7.2" evidence="14"/>
<accession>C5CI76</accession>
<dbReference type="KEGG" id="kol:Kole_2101"/>
<sequence>MGKKFTVCIGNFDGVHLGHRKIMSETLKLSRKLNVCSTALSIMYPWGYYFPNFPGLIYTIAKRVELILSLGIKNVVTVDIEEIKDIEPEEYILALINQGMVGLVVGEDFTFGKGARGNTELLRELSRKLKFELVIVPHLKRDGRKISSSWIRELLAQGKIELANELLGSPYTISGKVYQDNRLGTKLGFPTANISRGIEKVVTPRSGVYIVKSIIGSRLYYGLLNIGFRPTVNFSKEIKYEVYFLDFSGDLYGKRLEIELLKFLRPELKFASIDELVHAIRRDERIARKWVSKLDSQVV</sequence>
<dbReference type="EC" id="2.7.1.26" evidence="14"/>